<gene>
    <name evidence="1" type="ORF">AZE42_05673</name>
</gene>
<evidence type="ECO:0000313" key="1">
    <source>
        <dbReference type="EMBL" id="OJA19461.1"/>
    </source>
</evidence>
<dbReference type="EMBL" id="LVVM01001036">
    <property type="protein sequence ID" value="OJA19461.1"/>
    <property type="molecule type" value="Genomic_DNA"/>
</dbReference>
<organism evidence="1 2">
    <name type="scientific">Rhizopogon vesiculosus</name>
    <dbReference type="NCBI Taxonomy" id="180088"/>
    <lineage>
        <taxon>Eukaryota</taxon>
        <taxon>Fungi</taxon>
        <taxon>Dikarya</taxon>
        <taxon>Basidiomycota</taxon>
        <taxon>Agaricomycotina</taxon>
        <taxon>Agaricomycetes</taxon>
        <taxon>Agaricomycetidae</taxon>
        <taxon>Boletales</taxon>
        <taxon>Suillineae</taxon>
        <taxon>Rhizopogonaceae</taxon>
        <taxon>Rhizopogon</taxon>
    </lineage>
</organism>
<proteinExistence type="predicted"/>
<evidence type="ECO:0000313" key="2">
    <source>
        <dbReference type="Proteomes" id="UP000183567"/>
    </source>
</evidence>
<dbReference type="Proteomes" id="UP000183567">
    <property type="component" value="Unassembled WGS sequence"/>
</dbReference>
<keyword evidence="2" id="KW-1185">Reference proteome</keyword>
<protein>
    <submittedName>
        <fullName evidence="1">Uncharacterized protein</fullName>
    </submittedName>
</protein>
<dbReference type="AlphaFoldDB" id="A0A1J8QEU2"/>
<accession>A0A1J8QEU2</accession>
<comment type="caution">
    <text evidence="1">The sequence shown here is derived from an EMBL/GenBank/DDBJ whole genome shotgun (WGS) entry which is preliminary data.</text>
</comment>
<sequence length="38" mass="4316">MAFELPNFISRIPKHPQLEKRLTGLPKKGSGQEVHIFA</sequence>
<name>A0A1J8QEU2_9AGAM</name>
<reference evidence="1 2" key="1">
    <citation type="submission" date="2016-03" db="EMBL/GenBank/DDBJ databases">
        <title>Comparative genomics of the ectomycorrhizal sister species Rhizopogon vinicolor and Rhizopogon vesiculosus (Basidiomycota: Boletales) reveals a divergence of the mating type B locus.</title>
        <authorList>
            <person name="Mujic A.B."/>
            <person name="Kuo A."/>
            <person name="Tritt A."/>
            <person name="Lipzen A."/>
            <person name="Chen C."/>
            <person name="Johnson J."/>
            <person name="Sharma A."/>
            <person name="Barry K."/>
            <person name="Grigoriev I.V."/>
            <person name="Spatafora J.W."/>
        </authorList>
    </citation>
    <scope>NUCLEOTIDE SEQUENCE [LARGE SCALE GENOMIC DNA]</scope>
    <source>
        <strain evidence="1 2">AM-OR11-056</strain>
    </source>
</reference>